<comment type="caution">
    <text evidence="1">The sequence shown here is derived from an EMBL/GenBank/DDBJ whole genome shotgun (WGS) entry which is preliminary data.</text>
</comment>
<gene>
    <name evidence="1" type="ORF">CDV53_18695</name>
</gene>
<proteinExistence type="predicted"/>
<dbReference type="SUPFAM" id="SSF103642">
    <property type="entry name" value="Sec-C motif"/>
    <property type="match status" value="1"/>
</dbReference>
<dbReference type="PANTHER" id="PTHR33747">
    <property type="entry name" value="UPF0225 PROTEIN SCO1677"/>
    <property type="match status" value="1"/>
</dbReference>
<dbReference type="Pfam" id="PF03695">
    <property type="entry name" value="UPF0149"/>
    <property type="match status" value="1"/>
</dbReference>
<dbReference type="EMBL" id="NIPV01000112">
    <property type="protein sequence ID" value="OWJ71439.1"/>
    <property type="molecule type" value="Genomic_DNA"/>
</dbReference>
<dbReference type="Pfam" id="PF02810">
    <property type="entry name" value="SEC-C"/>
    <property type="match status" value="1"/>
</dbReference>
<sequence>MSATFGLLPERLFGAERSRASNNSGFLRPRCLFHRDRFVVKDGRMIFLDRGLSMTIALWHSDEDLDRLDAVLSALPEDNDPMILAEFDGFCAGLITCPEMISPSIWLAKVWGTGGPPEFDSAEELQAALDLIMAHYNRVAGMLMIPGEYFPVLDEDQRNGDIIWEFWMMGFVAAMRLRPDAWDLIEDSKDRRAKKALDLAGKLSRISTGFAEGKGWKATKLSREAHDLIPDMVEDLNAFAKAHTAKSMPGLPLAANLTAAPSAASKPGRNDACSCGSGRKYKKCCGAVH</sequence>
<dbReference type="SUPFAM" id="SSF101327">
    <property type="entry name" value="YgfB-like"/>
    <property type="match status" value="1"/>
</dbReference>
<dbReference type="InterPro" id="IPR004027">
    <property type="entry name" value="SEC_C_motif"/>
</dbReference>
<organism evidence="1 2">
    <name type="scientific">Haematobacter missouriensis</name>
    <dbReference type="NCBI Taxonomy" id="366616"/>
    <lineage>
        <taxon>Bacteria</taxon>
        <taxon>Pseudomonadati</taxon>
        <taxon>Pseudomonadota</taxon>
        <taxon>Alphaproteobacteria</taxon>
        <taxon>Rhodobacterales</taxon>
        <taxon>Paracoccaceae</taxon>
        <taxon>Haematobacter</taxon>
    </lineage>
</organism>
<dbReference type="InterPro" id="IPR011978">
    <property type="entry name" value="YgfB-like"/>
</dbReference>
<keyword evidence="2" id="KW-1185">Reference proteome</keyword>
<dbReference type="PANTHER" id="PTHR33747:SF1">
    <property type="entry name" value="ADENYLATE CYCLASE-ASSOCIATED CAP C-TERMINAL DOMAIN-CONTAINING PROTEIN"/>
    <property type="match status" value="1"/>
</dbReference>
<dbReference type="Proteomes" id="UP000214673">
    <property type="component" value="Unassembled WGS sequence"/>
</dbReference>
<dbReference type="InterPro" id="IPR036255">
    <property type="entry name" value="YgfB-like_sf"/>
</dbReference>
<dbReference type="NCBIfam" id="TIGR02292">
    <property type="entry name" value="ygfB_yecA"/>
    <property type="match status" value="1"/>
</dbReference>
<protein>
    <submittedName>
        <fullName evidence="1">YecA family protein</fullName>
    </submittedName>
</protein>
<evidence type="ECO:0000313" key="2">
    <source>
        <dbReference type="Proteomes" id="UP000214673"/>
    </source>
</evidence>
<reference evidence="1 2" key="1">
    <citation type="submission" date="2016-11" db="EMBL/GenBank/DDBJ databases">
        <title>Comparison of Traditional DNA-DNA Hybridization with In Silico Genomic Analysis.</title>
        <authorList>
            <person name="Nicholson A.C."/>
            <person name="Sammons S."/>
            <person name="Humrighouse B.W."/>
            <person name="Graziano J."/>
            <person name="Lasker B."/>
            <person name="Whitney A.M."/>
            <person name="Mcquiston J.R."/>
        </authorList>
    </citation>
    <scope>NUCLEOTIDE SEQUENCE [LARGE SCALE GENOMIC DNA]</scope>
    <source>
        <strain evidence="1 2">H1892</strain>
    </source>
</reference>
<accession>A0ABX3ZNY6</accession>
<evidence type="ECO:0000313" key="1">
    <source>
        <dbReference type="EMBL" id="OWJ71439.1"/>
    </source>
</evidence>
<name>A0ABX3ZNY6_9RHOB</name>
<dbReference type="Gene3D" id="3.10.450.50">
    <property type="match status" value="1"/>
</dbReference>